<dbReference type="InterPro" id="IPR057527">
    <property type="entry name" value="HVO_A0261-like_N"/>
</dbReference>
<gene>
    <name evidence="2" type="ORF">EGH21_09040</name>
</gene>
<proteinExistence type="predicted"/>
<dbReference type="Gene3D" id="1.10.10.10">
    <property type="entry name" value="Winged helix-like DNA-binding domain superfamily/Winged helix DNA-binding domain"/>
    <property type="match status" value="1"/>
</dbReference>
<dbReference type="SMART" id="SM00418">
    <property type="entry name" value="HTH_ARSR"/>
    <property type="match status" value="1"/>
</dbReference>
<dbReference type="Proteomes" id="UP001430377">
    <property type="component" value="Unassembled WGS sequence"/>
</dbReference>
<dbReference type="InterPro" id="IPR001845">
    <property type="entry name" value="HTH_ArsR_DNA-bd_dom"/>
</dbReference>
<dbReference type="InterPro" id="IPR011991">
    <property type="entry name" value="ArsR-like_HTH"/>
</dbReference>
<organism evidence="2 3">
    <name type="scientific">Haloarcula rubra</name>
    <dbReference type="NCBI Taxonomy" id="2487747"/>
    <lineage>
        <taxon>Archaea</taxon>
        <taxon>Methanobacteriati</taxon>
        <taxon>Methanobacteriota</taxon>
        <taxon>Stenosarchaea group</taxon>
        <taxon>Halobacteria</taxon>
        <taxon>Halobacteriales</taxon>
        <taxon>Haloarculaceae</taxon>
        <taxon>Haloarcula</taxon>
    </lineage>
</organism>
<keyword evidence="3" id="KW-1185">Reference proteome</keyword>
<dbReference type="SUPFAM" id="SSF46785">
    <property type="entry name" value="Winged helix' DNA-binding domain"/>
    <property type="match status" value="1"/>
</dbReference>
<sequence>MADSDPWDEVSYVISSRYRVETLRRLAEGPATPSLIADETDLSIAHVSRALQELRDADLVTLLVSEDRRKGRVYGITDPGLDVWNTIETENML</sequence>
<dbReference type="Pfam" id="PF25213">
    <property type="entry name" value="HVO_A0261_N"/>
    <property type="match status" value="1"/>
</dbReference>
<protein>
    <submittedName>
        <fullName evidence="2">Winged helix-turn-helix domain-containing protein</fullName>
    </submittedName>
</protein>
<accession>A0AAW4PS68</accession>
<feature type="domain" description="HTH arsR-type" evidence="1">
    <location>
        <begin position="9"/>
        <end position="89"/>
    </location>
</feature>
<dbReference type="InterPro" id="IPR036388">
    <property type="entry name" value="WH-like_DNA-bd_sf"/>
</dbReference>
<dbReference type="RefSeq" id="WP_220618152.1">
    <property type="nucleotide sequence ID" value="NZ_RKLR01000003.1"/>
</dbReference>
<evidence type="ECO:0000313" key="2">
    <source>
        <dbReference type="EMBL" id="MBX0323172.1"/>
    </source>
</evidence>
<evidence type="ECO:0000259" key="1">
    <source>
        <dbReference type="SMART" id="SM00418"/>
    </source>
</evidence>
<dbReference type="AlphaFoldDB" id="A0AAW4PS68"/>
<evidence type="ECO:0000313" key="3">
    <source>
        <dbReference type="Proteomes" id="UP001430377"/>
    </source>
</evidence>
<reference evidence="2 3" key="1">
    <citation type="submission" date="2021-06" db="EMBL/GenBank/DDBJ databases">
        <title>Halomicroarcula sp. a new haloarchaeum isolated from saline soil.</title>
        <authorList>
            <person name="Duran-Viseras A."/>
            <person name="Sanchez-Porro C."/>
            <person name="Ventosa A."/>
        </authorList>
    </citation>
    <scope>NUCLEOTIDE SEQUENCE [LARGE SCALE GENOMIC DNA]</scope>
    <source>
        <strain evidence="2 3">F13</strain>
    </source>
</reference>
<comment type="caution">
    <text evidence="2">The sequence shown here is derived from an EMBL/GenBank/DDBJ whole genome shotgun (WGS) entry which is preliminary data.</text>
</comment>
<dbReference type="GO" id="GO:0003700">
    <property type="term" value="F:DNA-binding transcription factor activity"/>
    <property type="evidence" value="ECO:0007669"/>
    <property type="project" value="InterPro"/>
</dbReference>
<name>A0AAW4PS68_9EURY</name>
<dbReference type="InterPro" id="IPR036390">
    <property type="entry name" value="WH_DNA-bd_sf"/>
</dbReference>
<dbReference type="CDD" id="cd00090">
    <property type="entry name" value="HTH_ARSR"/>
    <property type="match status" value="1"/>
</dbReference>
<dbReference type="EMBL" id="RKLR01000003">
    <property type="protein sequence ID" value="MBX0323172.1"/>
    <property type="molecule type" value="Genomic_DNA"/>
</dbReference>